<feature type="region of interest" description="Disordered" evidence="1">
    <location>
        <begin position="1"/>
        <end position="201"/>
    </location>
</feature>
<dbReference type="EMBL" id="JAQOWY010000110">
    <property type="protein sequence ID" value="KAK1850820.1"/>
    <property type="molecule type" value="Genomic_DNA"/>
</dbReference>
<evidence type="ECO:0000313" key="2">
    <source>
        <dbReference type="EMBL" id="KAK1850820.1"/>
    </source>
</evidence>
<feature type="compositionally biased region" description="Low complexity" evidence="1">
    <location>
        <begin position="191"/>
        <end position="201"/>
    </location>
</feature>
<feature type="compositionally biased region" description="Basic and acidic residues" evidence="1">
    <location>
        <begin position="59"/>
        <end position="68"/>
    </location>
</feature>
<gene>
    <name evidence="2" type="ORF">CCHR01_06567</name>
</gene>
<name>A0AAD9ANV6_9PEZI</name>
<dbReference type="Proteomes" id="UP001243330">
    <property type="component" value="Unassembled WGS sequence"/>
</dbReference>
<accession>A0AAD9ANV6</accession>
<comment type="caution">
    <text evidence="2">The sequence shown here is derived from an EMBL/GenBank/DDBJ whole genome shotgun (WGS) entry which is preliminary data.</text>
</comment>
<feature type="compositionally biased region" description="Polar residues" evidence="1">
    <location>
        <begin position="90"/>
        <end position="104"/>
    </location>
</feature>
<feature type="compositionally biased region" description="Basic and acidic residues" evidence="1">
    <location>
        <begin position="78"/>
        <end position="87"/>
    </location>
</feature>
<dbReference type="AlphaFoldDB" id="A0AAD9ANV6"/>
<protein>
    <submittedName>
        <fullName evidence="2">Uncharacterized protein</fullName>
    </submittedName>
</protein>
<proteinExistence type="predicted"/>
<keyword evidence="3" id="KW-1185">Reference proteome</keyword>
<reference evidence="2" key="1">
    <citation type="submission" date="2023-01" db="EMBL/GenBank/DDBJ databases">
        <title>Colletotrichum chrysophilum M932 genome sequence.</title>
        <authorList>
            <person name="Baroncelli R."/>
        </authorList>
    </citation>
    <scope>NUCLEOTIDE SEQUENCE</scope>
    <source>
        <strain evidence="2">M932</strain>
    </source>
</reference>
<organism evidence="2 3">
    <name type="scientific">Colletotrichum chrysophilum</name>
    <dbReference type="NCBI Taxonomy" id="1836956"/>
    <lineage>
        <taxon>Eukaryota</taxon>
        <taxon>Fungi</taxon>
        <taxon>Dikarya</taxon>
        <taxon>Ascomycota</taxon>
        <taxon>Pezizomycotina</taxon>
        <taxon>Sordariomycetes</taxon>
        <taxon>Hypocreomycetidae</taxon>
        <taxon>Glomerellales</taxon>
        <taxon>Glomerellaceae</taxon>
        <taxon>Colletotrichum</taxon>
        <taxon>Colletotrichum gloeosporioides species complex</taxon>
    </lineage>
</organism>
<sequence>MSERRDKKTRDSHHKAPRSKPTAASSTSYAANGPSWSTHSNAGSFPDSGTDDFNQKYASESRKKRDYAMGHTGVAPPDPRRPSHDRVIQAASNLPGHTSQTSSRPVAYAPQLNIDGSDDESYGGGSKHGHYSHNNYNGGGQASSSYYGNSSSAYHPHSSGGQQSSSYYASTSGGQGSSLYYSHMNGGQGGSSSYYGSGSYR</sequence>
<feature type="compositionally biased region" description="Low complexity" evidence="1">
    <location>
        <begin position="132"/>
        <end position="172"/>
    </location>
</feature>
<evidence type="ECO:0000313" key="3">
    <source>
        <dbReference type="Proteomes" id="UP001243330"/>
    </source>
</evidence>
<evidence type="ECO:0000256" key="1">
    <source>
        <dbReference type="SAM" id="MobiDB-lite"/>
    </source>
</evidence>
<feature type="compositionally biased region" description="Polar residues" evidence="1">
    <location>
        <begin position="22"/>
        <end position="43"/>
    </location>
</feature>